<evidence type="ECO:0000256" key="8">
    <source>
        <dbReference type="SAM" id="Phobius"/>
    </source>
</evidence>
<dbReference type="SUPFAM" id="SSF160240">
    <property type="entry name" value="Cation efflux protein cytoplasmic domain-like"/>
    <property type="match status" value="1"/>
</dbReference>
<feature type="transmembrane region" description="Helical" evidence="8">
    <location>
        <begin position="122"/>
        <end position="146"/>
    </location>
</feature>
<dbReference type="PANTHER" id="PTHR11562:SF17">
    <property type="entry name" value="RE54080P-RELATED"/>
    <property type="match status" value="1"/>
</dbReference>
<evidence type="ECO:0000256" key="6">
    <source>
        <dbReference type="ARBA" id="ARBA00023065"/>
    </source>
</evidence>
<dbReference type="RefSeq" id="WP_343955845.1">
    <property type="nucleotide sequence ID" value="NZ_BAAAMN010000006.1"/>
</dbReference>
<sequence>MGVGHHHGPSVGESGQSPDHRKKLWIAFGITVIIVVVQLVGSIVTGSLALLTDTVHAITDASGLLVALIAATLMLRPPTAKRTWGFRRIEVIAALGQAALLLAIGVYAAIEGIRRLVEPPEVPAVELLIFGVLGLAANIVAIAVLASSRGANFNMRAAFLEVLNDALGSVGVIVASIVIATTGFQQADAIASLFIVALIAPRAYVLMRETLRVLMEFTPKGLDLAAVRRHIMELDHVLDVHDLHASTVATGLPVLTAHIVVKDECFTSGHAAEQLRQVQTCVTEHFDVAIHHSTFQIETAGIAAHEPSAVKHN</sequence>
<dbReference type="SUPFAM" id="SSF161111">
    <property type="entry name" value="Cation efflux protein transmembrane domain-like"/>
    <property type="match status" value="1"/>
</dbReference>
<evidence type="ECO:0000256" key="5">
    <source>
        <dbReference type="ARBA" id="ARBA00022989"/>
    </source>
</evidence>
<dbReference type="InterPro" id="IPR027470">
    <property type="entry name" value="Cation_efflux_CTD"/>
</dbReference>
<comment type="caution">
    <text evidence="11">The sequence shown here is derived from an EMBL/GenBank/DDBJ whole genome shotgun (WGS) entry which is preliminary data.</text>
</comment>
<accession>A0ABN2U1R1</accession>
<feature type="transmembrane region" description="Helical" evidence="8">
    <location>
        <begin position="89"/>
        <end position="110"/>
    </location>
</feature>
<feature type="transmembrane region" description="Helical" evidence="8">
    <location>
        <begin position="57"/>
        <end position="77"/>
    </location>
</feature>
<evidence type="ECO:0000259" key="9">
    <source>
        <dbReference type="Pfam" id="PF01545"/>
    </source>
</evidence>
<dbReference type="InterPro" id="IPR002524">
    <property type="entry name" value="Cation_efflux"/>
</dbReference>
<organism evidence="11 12">
    <name type="scientific">Yaniella flava</name>
    <dbReference type="NCBI Taxonomy" id="287930"/>
    <lineage>
        <taxon>Bacteria</taxon>
        <taxon>Bacillati</taxon>
        <taxon>Actinomycetota</taxon>
        <taxon>Actinomycetes</taxon>
        <taxon>Micrococcales</taxon>
        <taxon>Micrococcaceae</taxon>
        <taxon>Yaniella</taxon>
    </lineage>
</organism>
<evidence type="ECO:0000256" key="4">
    <source>
        <dbReference type="ARBA" id="ARBA00022692"/>
    </source>
</evidence>
<dbReference type="InterPro" id="IPR036837">
    <property type="entry name" value="Cation_efflux_CTD_sf"/>
</dbReference>
<evidence type="ECO:0000313" key="12">
    <source>
        <dbReference type="Proteomes" id="UP001501461"/>
    </source>
</evidence>
<keyword evidence="3" id="KW-0813">Transport</keyword>
<evidence type="ECO:0000256" key="2">
    <source>
        <dbReference type="ARBA" id="ARBA00008873"/>
    </source>
</evidence>
<dbReference type="Proteomes" id="UP001501461">
    <property type="component" value="Unassembled WGS sequence"/>
</dbReference>
<dbReference type="Pfam" id="PF16916">
    <property type="entry name" value="ZT_dimer"/>
    <property type="match status" value="1"/>
</dbReference>
<gene>
    <name evidence="11" type="ORF">GCM10009720_03110</name>
</gene>
<keyword evidence="12" id="KW-1185">Reference proteome</keyword>
<dbReference type="EMBL" id="BAAAMN010000006">
    <property type="protein sequence ID" value="GAA2026792.1"/>
    <property type="molecule type" value="Genomic_DNA"/>
</dbReference>
<dbReference type="Pfam" id="PF01545">
    <property type="entry name" value="Cation_efflux"/>
    <property type="match status" value="1"/>
</dbReference>
<proteinExistence type="inferred from homology"/>
<dbReference type="InterPro" id="IPR027469">
    <property type="entry name" value="Cation_efflux_TMD_sf"/>
</dbReference>
<dbReference type="InterPro" id="IPR058533">
    <property type="entry name" value="Cation_efflux_TM"/>
</dbReference>
<evidence type="ECO:0000313" key="11">
    <source>
        <dbReference type="EMBL" id="GAA2026792.1"/>
    </source>
</evidence>
<dbReference type="NCBIfam" id="TIGR01297">
    <property type="entry name" value="CDF"/>
    <property type="match status" value="1"/>
</dbReference>
<keyword evidence="7 8" id="KW-0472">Membrane</keyword>
<evidence type="ECO:0000256" key="7">
    <source>
        <dbReference type="ARBA" id="ARBA00023136"/>
    </source>
</evidence>
<dbReference type="PANTHER" id="PTHR11562">
    <property type="entry name" value="CATION EFFLUX PROTEIN/ ZINC TRANSPORTER"/>
    <property type="match status" value="1"/>
</dbReference>
<protein>
    <submittedName>
        <fullName evidence="11">Cation diffusion facilitator family transporter</fullName>
    </submittedName>
</protein>
<evidence type="ECO:0000256" key="1">
    <source>
        <dbReference type="ARBA" id="ARBA00004141"/>
    </source>
</evidence>
<keyword evidence="4 8" id="KW-0812">Transmembrane</keyword>
<feature type="domain" description="Cation efflux protein cytoplasmic" evidence="10">
    <location>
        <begin position="219"/>
        <end position="299"/>
    </location>
</feature>
<comment type="similarity">
    <text evidence="2">Belongs to the cation diffusion facilitator (CDF) transporter (TC 2.A.4) family. SLC30A subfamily.</text>
</comment>
<dbReference type="InterPro" id="IPR050681">
    <property type="entry name" value="CDF/SLC30A"/>
</dbReference>
<keyword evidence="6" id="KW-0406">Ion transport</keyword>
<comment type="subcellular location">
    <subcellularLocation>
        <location evidence="1">Membrane</location>
        <topology evidence="1">Multi-pass membrane protein</topology>
    </subcellularLocation>
</comment>
<name>A0ABN2U1R1_9MICC</name>
<dbReference type="Gene3D" id="1.20.1510.10">
    <property type="entry name" value="Cation efflux protein transmembrane domain"/>
    <property type="match status" value="1"/>
</dbReference>
<feature type="transmembrane region" description="Helical" evidence="8">
    <location>
        <begin position="24"/>
        <end position="51"/>
    </location>
</feature>
<evidence type="ECO:0000259" key="10">
    <source>
        <dbReference type="Pfam" id="PF16916"/>
    </source>
</evidence>
<keyword evidence="5 8" id="KW-1133">Transmembrane helix</keyword>
<reference evidence="11 12" key="1">
    <citation type="journal article" date="2019" name="Int. J. Syst. Evol. Microbiol.">
        <title>The Global Catalogue of Microorganisms (GCM) 10K type strain sequencing project: providing services to taxonomists for standard genome sequencing and annotation.</title>
        <authorList>
            <consortium name="The Broad Institute Genomics Platform"/>
            <consortium name="The Broad Institute Genome Sequencing Center for Infectious Disease"/>
            <person name="Wu L."/>
            <person name="Ma J."/>
        </authorList>
    </citation>
    <scope>NUCLEOTIDE SEQUENCE [LARGE SCALE GENOMIC DNA]</scope>
    <source>
        <strain evidence="11 12">JCM 13595</strain>
    </source>
</reference>
<feature type="domain" description="Cation efflux protein transmembrane" evidence="9">
    <location>
        <begin position="24"/>
        <end position="215"/>
    </location>
</feature>
<feature type="transmembrane region" description="Helical" evidence="8">
    <location>
        <begin position="189"/>
        <end position="207"/>
    </location>
</feature>
<evidence type="ECO:0000256" key="3">
    <source>
        <dbReference type="ARBA" id="ARBA00022448"/>
    </source>
</evidence>
<feature type="transmembrane region" description="Helical" evidence="8">
    <location>
        <begin position="158"/>
        <end position="183"/>
    </location>
</feature>